<dbReference type="RefSeq" id="WP_265176090.1">
    <property type="nucleotide sequence ID" value="NZ_JANGSQ010000103.1"/>
</dbReference>
<dbReference type="Proteomes" id="UP001526337">
    <property type="component" value="Unassembled WGS sequence"/>
</dbReference>
<feature type="compositionally biased region" description="Basic and acidic residues" evidence="1">
    <location>
        <begin position="102"/>
        <end position="126"/>
    </location>
</feature>
<feature type="region of interest" description="Disordered" evidence="1">
    <location>
        <begin position="195"/>
        <end position="245"/>
    </location>
</feature>
<dbReference type="EMBL" id="JANGSQ010000103">
    <property type="protein sequence ID" value="MCW4590909.1"/>
    <property type="molecule type" value="Genomic_DNA"/>
</dbReference>
<gene>
    <name evidence="2" type="ORF">NO263_09985</name>
</gene>
<evidence type="ECO:0008006" key="4">
    <source>
        <dbReference type="Google" id="ProtNLM"/>
    </source>
</evidence>
<reference evidence="2 3" key="1">
    <citation type="submission" date="2022-07" db="EMBL/GenBank/DDBJ databases">
        <title>Genome stability of Gluconacetobacter entanii AV429.</title>
        <authorList>
            <person name="Trcek J."/>
            <person name="Cepec E."/>
        </authorList>
    </citation>
    <scope>NUCLEOTIDE SEQUENCE [LARGE SCALE GENOMIC DNA]</scope>
    <source>
        <strain evidence="2 3">AV429_2022</strain>
    </source>
</reference>
<sequence length="407" mass="41253">MTPAACLNAWHEALSPDHAARRRRMLAALAAGQGRRRLDARALRALLDMLAGGVGGVLRRAVMGGLVMAPPALSRGASPVPSPGGAMAGGGAPGPVPPGRMASEHELPEHELPEREPPGRETSEHEPLAAAWTTGAWTAGRAHAVSRRAAQAAAAFAPPMVSRHRAHDAMAAAARMAGGRRPVRRAAIVAVTHDAPAPPRAPTPASRPPGAPAATVPVGRGVLPQAEGPQDVGPRKGASGQGTAMGTVASAAMAAPDRRPAAAHAPAARSVGLHGARAHLRDVPVPAARHVPGEGAEDGAGEGAATRAGIRTALRRAARQVAGGAGMPDPLASGAQVARVQAHWAQALDRQVELATAPPARMAAATTEIHMGDVVVHASSTDGQRIGAQVRDQLRRSVPALANTGQR</sequence>
<feature type="compositionally biased region" description="Low complexity" evidence="1">
    <location>
        <begin position="76"/>
        <end position="85"/>
    </location>
</feature>
<proteinExistence type="predicted"/>
<feature type="region of interest" description="Disordered" evidence="1">
    <location>
        <begin position="76"/>
        <end position="126"/>
    </location>
</feature>
<protein>
    <recommendedName>
        <fullName evidence="4">DUF721 domain-containing protein</fullName>
    </recommendedName>
</protein>
<evidence type="ECO:0000256" key="1">
    <source>
        <dbReference type="SAM" id="MobiDB-lite"/>
    </source>
</evidence>
<name>A0ABT3K659_9PROT</name>
<comment type="caution">
    <text evidence="2">The sequence shown here is derived from an EMBL/GenBank/DDBJ whole genome shotgun (WGS) entry which is preliminary data.</text>
</comment>
<feature type="compositionally biased region" description="Low complexity" evidence="1">
    <location>
        <begin position="212"/>
        <end position="222"/>
    </location>
</feature>
<evidence type="ECO:0000313" key="2">
    <source>
        <dbReference type="EMBL" id="MCW4590909.1"/>
    </source>
</evidence>
<keyword evidence="3" id="KW-1185">Reference proteome</keyword>
<organism evidence="2 3">
    <name type="scientific">Gluconacetobacter entanii</name>
    <dbReference type="NCBI Taxonomy" id="108528"/>
    <lineage>
        <taxon>Bacteria</taxon>
        <taxon>Pseudomonadati</taxon>
        <taxon>Pseudomonadota</taxon>
        <taxon>Alphaproteobacteria</taxon>
        <taxon>Acetobacterales</taxon>
        <taxon>Acetobacteraceae</taxon>
        <taxon>Gluconacetobacter</taxon>
    </lineage>
</organism>
<accession>A0ABT3K659</accession>
<evidence type="ECO:0000313" key="3">
    <source>
        <dbReference type="Proteomes" id="UP001526337"/>
    </source>
</evidence>
<feature type="compositionally biased region" description="Pro residues" evidence="1">
    <location>
        <begin position="196"/>
        <end position="211"/>
    </location>
</feature>